<gene>
    <name evidence="8" type="ORF">SSLN_LOCUS18569</name>
</gene>
<reference evidence="8 9" key="2">
    <citation type="submission" date="2018-11" db="EMBL/GenBank/DDBJ databases">
        <authorList>
            <consortium name="Pathogen Informatics"/>
        </authorList>
    </citation>
    <scope>NUCLEOTIDE SEQUENCE [LARGE SCALE GENOMIC DNA]</scope>
    <source>
        <strain evidence="8 9">NST_G2</strain>
    </source>
</reference>
<dbReference type="EMBL" id="UYSU01044741">
    <property type="protein sequence ID" value="VDM04955.1"/>
    <property type="molecule type" value="Genomic_DNA"/>
</dbReference>
<dbReference type="InterPro" id="IPR051326">
    <property type="entry name" value="Kynurenine-oxoglutarate_AT"/>
</dbReference>
<reference evidence="10" key="1">
    <citation type="submission" date="2016-06" db="UniProtKB">
        <authorList>
            <consortium name="WormBaseParasite"/>
        </authorList>
    </citation>
    <scope>IDENTIFICATION</scope>
</reference>
<dbReference type="InterPro" id="IPR015421">
    <property type="entry name" value="PyrdxlP-dep_Trfase_major"/>
</dbReference>
<dbReference type="PANTHER" id="PTHR43807">
    <property type="entry name" value="FI04487P"/>
    <property type="match status" value="1"/>
</dbReference>
<dbReference type="OrthoDB" id="2414662at2759"/>
<evidence type="ECO:0000256" key="6">
    <source>
        <dbReference type="ARBA" id="ARBA00024016"/>
    </source>
</evidence>
<dbReference type="InterPro" id="IPR015424">
    <property type="entry name" value="PyrdxlP-dep_Trfase"/>
</dbReference>
<evidence type="ECO:0000256" key="3">
    <source>
        <dbReference type="ARBA" id="ARBA00022576"/>
    </source>
</evidence>
<evidence type="ECO:0000313" key="10">
    <source>
        <dbReference type="WBParaSite" id="SSLN_0001926501-mRNA-1"/>
    </source>
</evidence>
<keyword evidence="4" id="KW-0808">Transferase</keyword>
<organism evidence="10">
    <name type="scientific">Schistocephalus solidus</name>
    <name type="common">Tapeworm</name>
    <dbReference type="NCBI Taxonomy" id="70667"/>
    <lineage>
        <taxon>Eukaryota</taxon>
        <taxon>Metazoa</taxon>
        <taxon>Spiralia</taxon>
        <taxon>Lophotrochozoa</taxon>
        <taxon>Platyhelminthes</taxon>
        <taxon>Cestoda</taxon>
        <taxon>Eucestoda</taxon>
        <taxon>Diphyllobothriidea</taxon>
        <taxon>Diphyllobothriidae</taxon>
        <taxon>Schistocephalus</taxon>
    </lineage>
</organism>
<keyword evidence="5" id="KW-0663">Pyridoxal phosphate</keyword>
<dbReference type="Pfam" id="PF00155">
    <property type="entry name" value="Aminotran_1_2"/>
    <property type="match status" value="1"/>
</dbReference>
<dbReference type="STRING" id="70667.A0A183TQ20"/>
<proteinExistence type="predicted"/>
<comment type="cofactor">
    <cofactor evidence="1">
        <name>pyridoxal 5'-phosphate</name>
        <dbReference type="ChEBI" id="CHEBI:597326"/>
    </cofactor>
</comment>
<feature type="domain" description="Aminotransferase class I/classII large" evidence="7">
    <location>
        <begin position="46"/>
        <end position="146"/>
    </location>
</feature>
<sequence length="418" mass="46326">MFKQGQVALVEALFKVYTPQTRHNDAVSGPCPLHLEATTFSSSREINPLSEILISAGAYGCLSTAFFATVDRGDEVIIIEPSFDCYTPMTLAVGGIPVYTALQPPKGECSSGDWSLDFVDLESKITKKTKVFVLNTPNNPLGKLAAARRSQNRWSKNSNIQQYPPSPYPLACSIESAHIRRLECSFAFKQFEKQPAGTEDGAGRSRLARYKIDIAALSEIRFSEKCHLEEVGVGLTFYWSGLPQAEQRNAGIAFATMNDIFATIISAYASPLTSSDVAKDKFYEDLHALLATVPKVDKFISLDDFKTRVRTDHAAWQVVLGPHGLGSRNDHGILLLLTNICRLPTREKVTNQITEKLDSLHASDNNATVETRWCQLRNVIHSTSLEILGHARRQHQDWFDDNDADISNLLAEKNGHAD</sequence>
<dbReference type="PANTHER" id="PTHR43807:SF14">
    <property type="entry name" value="KYNURENINE--OXOGLUTARATE TRANSAMINASE 1"/>
    <property type="match status" value="1"/>
</dbReference>
<dbReference type="SUPFAM" id="SSF53383">
    <property type="entry name" value="PLP-dependent transferases"/>
    <property type="match status" value="1"/>
</dbReference>
<dbReference type="GO" id="GO:0005739">
    <property type="term" value="C:mitochondrion"/>
    <property type="evidence" value="ECO:0007669"/>
    <property type="project" value="TreeGrafter"/>
</dbReference>
<accession>A0A183TQ20</accession>
<name>A0A183TQ20_SCHSO</name>
<keyword evidence="9" id="KW-1185">Reference proteome</keyword>
<dbReference type="InterPro" id="IPR004839">
    <property type="entry name" value="Aminotransferase_I/II_large"/>
</dbReference>
<dbReference type="Proteomes" id="UP000275846">
    <property type="component" value="Unassembled WGS sequence"/>
</dbReference>
<keyword evidence="3" id="KW-0032">Aminotransferase</keyword>
<evidence type="ECO:0000259" key="7">
    <source>
        <dbReference type="Pfam" id="PF00155"/>
    </source>
</evidence>
<dbReference type="AlphaFoldDB" id="A0A183TQ20"/>
<evidence type="ECO:0000256" key="5">
    <source>
        <dbReference type="ARBA" id="ARBA00022898"/>
    </source>
</evidence>
<evidence type="ECO:0000256" key="2">
    <source>
        <dbReference type="ARBA" id="ARBA00012751"/>
    </source>
</evidence>
<protein>
    <recommendedName>
        <fullName evidence="2">kynurenine--oxoglutarate transaminase</fullName>
        <ecNumber evidence="2">2.6.1.7</ecNumber>
    </recommendedName>
</protein>
<evidence type="ECO:0000313" key="9">
    <source>
        <dbReference type="Proteomes" id="UP000275846"/>
    </source>
</evidence>
<evidence type="ECO:0000313" key="8">
    <source>
        <dbReference type="EMBL" id="VDM04955.1"/>
    </source>
</evidence>
<dbReference type="EC" id="2.6.1.7" evidence="2"/>
<dbReference type="WBParaSite" id="SSLN_0001926501-mRNA-1">
    <property type="protein sequence ID" value="SSLN_0001926501-mRNA-1"/>
    <property type="gene ID" value="SSLN_0001926501"/>
</dbReference>
<dbReference type="Gene3D" id="3.40.640.10">
    <property type="entry name" value="Type I PLP-dependent aspartate aminotransferase-like (Major domain)"/>
    <property type="match status" value="1"/>
</dbReference>
<dbReference type="GO" id="GO:0016212">
    <property type="term" value="F:kynurenine-oxoglutarate transaminase activity"/>
    <property type="evidence" value="ECO:0007669"/>
    <property type="project" value="UniProtKB-EC"/>
</dbReference>
<evidence type="ECO:0000256" key="1">
    <source>
        <dbReference type="ARBA" id="ARBA00001933"/>
    </source>
</evidence>
<dbReference type="GO" id="GO:0030170">
    <property type="term" value="F:pyridoxal phosphate binding"/>
    <property type="evidence" value="ECO:0007669"/>
    <property type="project" value="InterPro"/>
</dbReference>
<evidence type="ECO:0000256" key="4">
    <source>
        <dbReference type="ARBA" id="ARBA00022679"/>
    </source>
</evidence>
<comment type="pathway">
    <text evidence="6">Amino-acid degradation; L-kynurenine degradation; kynurenate from L-kynurenine: step 1/2.</text>
</comment>